<evidence type="ECO:0000313" key="2">
    <source>
        <dbReference type="Proteomes" id="UP001293254"/>
    </source>
</evidence>
<reference evidence="1" key="1">
    <citation type="submission" date="2020-06" db="EMBL/GenBank/DDBJ databases">
        <authorList>
            <person name="Li T."/>
            <person name="Hu X."/>
            <person name="Zhang T."/>
            <person name="Song X."/>
            <person name="Zhang H."/>
            <person name="Dai N."/>
            <person name="Sheng W."/>
            <person name="Hou X."/>
            <person name="Wei L."/>
        </authorList>
    </citation>
    <scope>NUCLEOTIDE SEQUENCE</scope>
    <source>
        <strain evidence="1">3651</strain>
        <tissue evidence="1">Leaf</tissue>
    </source>
</reference>
<accession>A0AAE1Y7G7</accession>
<keyword evidence="2" id="KW-1185">Reference proteome</keyword>
<sequence length="110" mass="12447">MGKKGDGGARKCELSSMLALVADNSGRTARNKERETAEGKKLGSVIDALERVVGRMVKHVWEEGRRGGGRVSPTRVVSNDDWRRWSDFEERENGQIAHFLERSRRRNATH</sequence>
<name>A0AAE1Y7G7_9LAMI</name>
<dbReference type="AlphaFoldDB" id="A0AAE1Y7G7"/>
<comment type="caution">
    <text evidence="1">The sequence shown here is derived from an EMBL/GenBank/DDBJ whole genome shotgun (WGS) entry which is preliminary data.</text>
</comment>
<organism evidence="1 2">
    <name type="scientific">Sesamum alatum</name>
    <dbReference type="NCBI Taxonomy" id="300844"/>
    <lineage>
        <taxon>Eukaryota</taxon>
        <taxon>Viridiplantae</taxon>
        <taxon>Streptophyta</taxon>
        <taxon>Embryophyta</taxon>
        <taxon>Tracheophyta</taxon>
        <taxon>Spermatophyta</taxon>
        <taxon>Magnoliopsida</taxon>
        <taxon>eudicotyledons</taxon>
        <taxon>Gunneridae</taxon>
        <taxon>Pentapetalae</taxon>
        <taxon>asterids</taxon>
        <taxon>lamiids</taxon>
        <taxon>Lamiales</taxon>
        <taxon>Pedaliaceae</taxon>
        <taxon>Sesamum</taxon>
    </lineage>
</organism>
<proteinExistence type="predicted"/>
<dbReference type="EMBL" id="JACGWO010000006">
    <property type="protein sequence ID" value="KAK4424995.1"/>
    <property type="molecule type" value="Genomic_DNA"/>
</dbReference>
<reference evidence="1" key="2">
    <citation type="journal article" date="2024" name="Plant">
        <title>Genomic evolution and insights into agronomic trait innovations of Sesamum species.</title>
        <authorList>
            <person name="Miao H."/>
            <person name="Wang L."/>
            <person name="Qu L."/>
            <person name="Liu H."/>
            <person name="Sun Y."/>
            <person name="Le M."/>
            <person name="Wang Q."/>
            <person name="Wei S."/>
            <person name="Zheng Y."/>
            <person name="Lin W."/>
            <person name="Duan Y."/>
            <person name="Cao H."/>
            <person name="Xiong S."/>
            <person name="Wang X."/>
            <person name="Wei L."/>
            <person name="Li C."/>
            <person name="Ma Q."/>
            <person name="Ju M."/>
            <person name="Zhao R."/>
            <person name="Li G."/>
            <person name="Mu C."/>
            <person name="Tian Q."/>
            <person name="Mei H."/>
            <person name="Zhang T."/>
            <person name="Gao T."/>
            <person name="Zhang H."/>
        </authorList>
    </citation>
    <scope>NUCLEOTIDE SEQUENCE</scope>
    <source>
        <strain evidence="1">3651</strain>
    </source>
</reference>
<evidence type="ECO:0000313" key="1">
    <source>
        <dbReference type="EMBL" id="KAK4424995.1"/>
    </source>
</evidence>
<dbReference type="Proteomes" id="UP001293254">
    <property type="component" value="Unassembled WGS sequence"/>
</dbReference>
<protein>
    <submittedName>
        <fullName evidence="1">Uncharacterized protein</fullName>
    </submittedName>
</protein>
<gene>
    <name evidence="1" type="ORF">Salat_1693100</name>
</gene>